<sequence>MRSWRKVGEYIGTVFTRLLSPGLFPPRLPGFASQCAVCRSWPARQVCQPCVARFAQAEPRCAGCALALPADLSMGLRTGHELCAACARQRPPPDRTLAAVPYAYPWSTLIAGYKFGEQPGWAGFFAALLLKAPGVAQAFGMLDARDWVVPMPLSLVRLQTRGFNQAWELAGALARQSRTAAQADARLLLRIKHTRPQSQLKREARLANVRGAFEVDPLRVADLEGRRVLLVDDVMTSGASLFTAAQALRDAGAAHITAVVLARTAPA</sequence>
<comment type="caution">
    <text evidence="3">The sequence shown here is derived from an EMBL/GenBank/DDBJ whole genome shotgun (WGS) entry which is preliminary data.</text>
</comment>
<reference evidence="4" key="1">
    <citation type="journal article" date="2019" name="Int. J. Syst. Evol. Microbiol.">
        <title>The Global Catalogue of Microorganisms (GCM) 10K type strain sequencing project: providing services to taxonomists for standard genome sequencing and annotation.</title>
        <authorList>
            <consortium name="The Broad Institute Genomics Platform"/>
            <consortium name="The Broad Institute Genome Sequencing Center for Infectious Disease"/>
            <person name="Wu L."/>
            <person name="Ma J."/>
        </authorList>
    </citation>
    <scope>NUCLEOTIDE SEQUENCE [LARGE SCALE GENOMIC DNA]</scope>
    <source>
        <strain evidence="4">CGMCC 4.7277</strain>
    </source>
</reference>
<dbReference type="PANTHER" id="PTHR47505">
    <property type="entry name" value="DNA UTILIZATION PROTEIN YHGH"/>
    <property type="match status" value="1"/>
</dbReference>
<feature type="domain" description="Phosphoribosyltransferase" evidence="2">
    <location>
        <begin position="210"/>
        <end position="263"/>
    </location>
</feature>
<organism evidence="3 4">
    <name type="scientific">Polaromonas jejuensis</name>
    <dbReference type="NCBI Taxonomy" id="457502"/>
    <lineage>
        <taxon>Bacteria</taxon>
        <taxon>Pseudomonadati</taxon>
        <taxon>Pseudomonadota</taxon>
        <taxon>Betaproteobacteria</taxon>
        <taxon>Burkholderiales</taxon>
        <taxon>Comamonadaceae</taxon>
        <taxon>Polaromonas</taxon>
    </lineage>
</organism>
<dbReference type="SUPFAM" id="SSF53271">
    <property type="entry name" value="PRTase-like"/>
    <property type="match status" value="1"/>
</dbReference>
<comment type="similarity">
    <text evidence="1">Belongs to the ComF/GntX family.</text>
</comment>
<name>A0ABW0Q9H5_9BURK</name>
<dbReference type="InterPro" id="IPR029057">
    <property type="entry name" value="PRTase-like"/>
</dbReference>
<gene>
    <name evidence="3" type="ORF">ACFPP7_05500</name>
</gene>
<evidence type="ECO:0000256" key="1">
    <source>
        <dbReference type="ARBA" id="ARBA00008007"/>
    </source>
</evidence>
<dbReference type="Pfam" id="PF00156">
    <property type="entry name" value="Pribosyltran"/>
    <property type="match status" value="1"/>
</dbReference>
<protein>
    <submittedName>
        <fullName evidence="3">ComF family protein</fullName>
    </submittedName>
</protein>
<dbReference type="CDD" id="cd06223">
    <property type="entry name" value="PRTases_typeI"/>
    <property type="match status" value="1"/>
</dbReference>
<proteinExistence type="inferred from homology"/>
<dbReference type="InterPro" id="IPR051910">
    <property type="entry name" value="ComF/GntX_DNA_util-trans"/>
</dbReference>
<evidence type="ECO:0000313" key="3">
    <source>
        <dbReference type="EMBL" id="MFC5520367.1"/>
    </source>
</evidence>
<dbReference type="InterPro" id="IPR000836">
    <property type="entry name" value="PRTase_dom"/>
</dbReference>
<dbReference type="Gene3D" id="3.40.50.2020">
    <property type="match status" value="1"/>
</dbReference>
<evidence type="ECO:0000313" key="4">
    <source>
        <dbReference type="Proteomes" id="UP001596084"/>
    </source>
</evidence>
<dbReference type="PANTHER" id="PTHR47505:SF1">
    <property type="entry name" value="DNA UTILIZATION PROTEIN YHGH"/>
    <property type="match status" value="1"/>
</dbReference>
<evidence type="ECO:0000259" key="2">
    <source>
        <dbReference type="Pfam" id="PF00156"/>
    </source>
</evidence>
<dbReference type="EMBL" id="JBHSMX010000011">
    <property type="protein sequence ID" value="MFC5520367.1"/>
    <property type="molecule type" value="Genomic_DNA"/>
</dbReference>
<accession>A0ABW0Q9H5</accession>
<dbReference type="Proteomes" id="UP001596084">
    <property type="component" value="Unassembled WGS sequence"/>
</dbReference>
<keyword evidence="4" id="KW-1185">Reference proteome</keyword>